<protein>
    <submittedName>
        <fullName evidence="1">Tetratricopeptide (TPR) repeat protein</fullName>
    </submittedName>
</protein>
<keyword evidence="2" id="KW-1185">Reference proteome</keyword>
<accession>A0A7W5C613</accession>
<dbReference type="EMBL" id="JACHXW010000004">
    <property type="protein sequence ID" value="MBB3151801.1"/>
    <property type="molecule type" value="Genomic_DNA"/>
</dbReference>
<dbReference type="SUPFAM" id="SSF48452">
    <property type="entry name" value="TPR-like"/>
    <property type="match status" value="1"/>
</dbReference>
<name>A0A7W5C613_9BACL</name>
<dbReference type="InterPro" id="IPR011990">
    <property type="entry name" value="TPR-like_helical_dom_sf"/>
</dbReference>
<dbReference type="Gene3D" id="1.25.40.10">
    <property type="entry name" value="Tetratricopeptide repeat domain"/>
    <property type="match status" value="1"/>
</dbReference>
<sequence>MFQHMFSSMNDMLDQIIEHYGDADSKEKQIYEEQMNELKKVSDTFIEQWLEFEEKFADFKEQKGEMSDVPSSAGAVLSNMPISGKATCNSADLEIPDEIASVISKGQGYYKLFMFSEAEMQFQTVIIQSPECNLARLFLGMTNMHLQNWSEAQRHFQMLIATTDFPKWLAMGYNALGCIQAVHMNMAQAEQLFLKAHDVCPSFKDPMNNLKSCQETPKQLSLYFGSTELCCL</sequence>
<dbReference type="RefSeq" id="WP_183561078.1">
    <property type="nucleotide sequence ID" value="NZ_CBCSLB010000008.1"/>
</dbReference>
<gene>
    <name evidence="1" type="ORF">FHS16_001847</name>
</gene>
<reference evidence="1 2" key="1">
    <citation type="submission" date="2020-08" db="EMBL/GenBank/DDBJ databases">
        <title>Genomic Encyclopedia of Type Strains, Phase III (KMG-III): the genomes of soil and plant-associated and newly described type strains.</title>
        <authorList>
            <person name="Whitman W."/>
        </authorList>
    </citation>
    <scope>NUCLEOTIDE SEQUENCE [LARGE SCALE GENOMIC DNA]</scope>
    <source>
        <strain evidence="1 2">CECT 8234</strain>
    </source>
</reference>
<dbReference type="Proteomes" id="UP000518605">
    <property type="component" value="Unassembled WGS sequence"/>
</dbReference>
<dbReference type="AlphaFoldDB" id="A0A7W5C613"/>
<organism evidence="1 2">
    <name type="scientific">Paenibacillus endophyticus</name>
    <dbReference type="NCBI Taxonomy" id="1294268"/>
    <lineage>
        <taxon>Bacteria</taxon>
        <taxon>Bacillati</taxon>
        <taxon>Bacillota</taxon>
        <taxon>Bacilli</taxon>
        <taxon>Bacillales</taxon>
        <taxon>Paenibacillaceae</taxon>
        <taxon>Paenibacillus</taxon>
    </lineage>
</organism>
<proteinExistence type="predicted"/>
<evidence type="ECO:0000313" key="1">
    <source>
        <dbReference type="EMBL" id="MBB3151801.1"/>
    </source>
</evidence>
<evidence type="ECO:0000313" key="2">
    <source>
        <dbReference type="Proteomes" id="UP000518605"/>
    </source>
</evidence>
<comment type="caution">
    <text evidence="1">The sequence shown here is derived from an EMBL/GenBank/DDBJ whole genome shotgun (WGS) entry which is preliminary data.</text>
</comment>